<evidence type="ECO:0000313" key="1">
    <source>
        <dbReference type="EMBL" id="MDV5171607.1"/>
    </source>
</evidence>
<dbReference type="Pfam" id="PF10973">
    <property type="entry name" value="DUF2799"/>
    <property type="match status" value="1"/>
</dbReference>
<organism evidence="1 2">
    <name type="scientific">Photobacterium rosenbergii</name>
    <dbReference type="NCBI Taxonomy" id="294936"/>
    <lineage>
        <taxon>Bacteria</taxon>
        <taxon>Pseudomonadati</taxon>
        <taxon>Pseudomonadota</taxon>
        <taxon>Gammaproteobacteria</taxon>
        <taxon>Vibrionales</taxon>
        <taxon>Vibrionaceae</taxon>
        <taxon>Photobacterium</taxon>
    </lineage>
</organism>
<proteinExistence type="predicted"/>
<accession>A0ABU3ZND5</accession>
<reference evidence="1 2" key="1">
    <citation type="submission" date="2023-10" db="EMBL/GenBank/DDBJ databases">
        <title>Marine bacteria isolated from horseshoe crab.</title>
        <authorList>
            <person name="Cheng T.H."/>
        </authorList>
    </citation>
    <scope>NUCLEOTIDE SEQUENCE [LARGE SCALE GENOMIC DNA]</scope>
    <source>
        <strain evidence="1 2">HSC6</strain>
    </source>
</reference>
<dbReference type="InterPro" id="IPR021242">
    <property type="entry name" value="DUF2799"/>
</dbReference>
<dbReference type="PROSITE" id="PS51257">
    <property type="entry name" value="PROKAR_LIPOPROTEIN"/>
    <property type="match status" value="1"/>
</dbReference>
<gene>
    <name evidence="1" type="ORF">R2X38_21650</name>
</gene>
<comment type="caution">
    <text evidence="1">The sequence shown here is derived from an EMBL/GenBank/DDBJ whole genome shotgun (WGS) entry which is preliminary data.</text>
</comment>
<protein>
    <submittedName>
        <fullName evidence="1">DUF2799 domain-containing protein</fullName>
    </submittedName>
</protein>
<evidence type="ECO:0000313" key="2">
    <source>
        <dbReference type="Proteomes" id="UP001186452"/>
    </source>
</evidence>
<dbReference type="RefSeq" id="WP_317524428.1">
    <property type="nucleotide sequence ID" value="NZ_JAWJZI010000014.1"/>
</dbReference>
<name>A0ABU3ZND5_9GAMM</name>
<dbReference type="EMBL" id="JAWJZI010000014">
    <property type="protein sequence ID" value="MDV5171607.1"/>
    <property type="molecule type" value="Genomic_DNA"/>
</dbReference>
<sequence length="129" mass="14614">MKFLTLILSLYIISGCSSSLSEQAMLAQTNDWYRIGLLDGEKGHYQQARVELEDLGSISEEEYQKYKQGFSDGLDEYCKPDNAQRNGSNGVLYQGQCTNTEFEELAIQKWQEAYIQSATFESMVLALSN</sequence>
<keyword evidence="2" id="KW-1185">Reference proteome</keyword>
<dbReference type="Proteomes" id="UP001186452">
    <property type="component" value="Unassembled WGS sequence"/>
</dbReference>